<reference evidence="1" key="1">
    <citation type="journal article" date="2020" name="Cell">
        <title>Large-Scale Comparative Analyses of Tick Genomes Elucidate Their Genetic Diversity and Vector Capacities.</title>
        <authorList>
            <consortium name="Tick Genome and Microbiome Consortium (TIGMIC)"/>
            <person name="Jia N."/>
            <person name="Wang J."/>
            <person name="Shi W."/>
            <person name="Du L."/>
            <person name="Sun Y."/>
            <person name="Zhan W."/>
            <person name="Jiang J.F."/>
            <person name="Wang Q."/>
            <person name="Zhang B."/>
            <person name="Ji P."/>
            <person name="Bell-Sakyi L."/>
            <person name="Cui X.M."/>
            <person name="Yuan T.T."/>
            <person name="Jiang B.G."/>
            <person name="Yang W.F."/>
            <person name="Lam T.T."/>
            <person name="Chang Q.C."/>
            <person name="Ding S.J."/>
            <person name="Wang X.J."/>
            <person name="Zhu J.G."/>
            <person name="Ruan X.D."/>
            <person name="Zhao L."/>
            <person name="Wei J.T."/>
            <person name="Ye R.Z."/>
            <person name="Que T.C."/>
            <person name="Du C.H."/>
            <person name="Zhou Y.H."/>
            <person name="Cheng J.X."/>
            <person name="Dai P.F."/>
            <person name="Guo W.B."/>
            <person name="Han X.H."/>
            <person name="Huang E.J."/>
            <person name="Li L.F."/>
            <person name="Wei W."/>
            <person name="Gao Y.C."/>
            <person name="Liu J.Z."/>
            <person name="Shao H.Z."/>
            <person name="Wang X."/>
            <person name="Wang C.C."/>
            <person name="Yang T.C."/>
            <person name="Huo Q.B."/>
            <person name="Li W."/>
            <person name="Chen H.Y."/>
            <person name="Chen S.E."/>
            <person name="Zhou L.G."/>
            <person name="Ni X.B."/>
            <person name="Tian J.H."/>
            <person name="Sheng Y."/>
            <person name="Liu T."/>
            <person name="Pan Y.S."/>
            <person name="Xia L.Y."/>
            <person name="Li J."/>
            <person name="Zhao F."/>
            <person name="Cao W.C."/>
        </authorList>
    </citation>
    <scope>NUCLEOTIDE SEQUENCE</scope>
    <source>
        <strain evidence="1">Rmic-2018</strain>
    </source>
</reference>
<sequence>MAKSFPLLNDRSLKRNRTDEISKRTGSNCDHFPRFLVIPFIHSLADNVSVAGLSVFLIAKTLANLIGKKYDAKKLSSGDLLVEVSQKQHANTLFKQKQFAHLDVYITTHRSLNTVQGVISQRDLMRETEADLREGFREQGVVAIRRITIR</sequence>
<dbReference type="EMBL" id="JABSTU010000009">
    <property type="protein sequence ID" value="KAH8022326.1"/>
    <property type="molecule type" value="Genomic_DNA"/>
</dbReference>
<comment type="caution">
    <text evidence="1">The sequence shown here is derived from an EMBL/GenBank/DDBJ whole genome shotgun (WGS) entry which is preliminary data.</text>
</comment>
<reference evidence="1" key="2">
    <citation type="submission" date="2021-09" db="EMBL/GenBank/DDBJ databases">
        <authorList>
            <person name="Jia N."/>
            <person name="Wang J."/>
            <person name="Shi W."/>
            <person name="Du L."/>
            <person name="Sun Y."/>
            <person name="Zhan W."/>
            <person name="Jiang J."/>
            <person name="Wang Q."/>
            <person name="Zhang B."/>
            <person name="Ji P."/>
            <person name="Sakyi L.B."/>
            <person name="Cui X."/>
            <person name="Yuan T."/>
            <person name="Jiang B."/>
            <person name="Yang W."/>
            <person name="Lam T.T.-Y."/>
            <person name="Chang Q."/>
            <person name="Ding S."/>
            <person name="Wang X."/>
            <person name="Zhu J."/>
            <person name="Ruan X."/>
            <person name="Zhao L."/>
            <person name="Wei J."/>
            <person name="Que T."/>
            <person name="Du C."/>
            <person name="Cheng J."/>
            <person name="Dai P."/>
            <person name="Han X."/>
            <person name="Huang E."/>
            <person name="Gao Y."/>
            <person name="Liu J."/>
            <person name="Shao H."/>
            <person name="Ye R."/>
            <person name="Li L."/>
            <person name="Wei W."/>
            <person name="Wang X."/>
            <person name="Wang C."/>
            <person name="Huo Q."/>
            <person name="Li W."/>
            <person name="Guo W."/>
            <person name="Chen H."/>
            <person name="Chen S."/>
            <person name="Zhou L."/>
            <person name="Zhou L."/>
            <person name="Ni X."/>
            <person name="Tian J."/>
            <person name="Zhou Y."/>
            <person name="Sheng Y."/>
            <person name="Liu T."/>
            <person name="Pan Y."/>
            <person name="Xia L."/>
            <person name="Li J."/>
            <person name="Zhao F."/>
            <person name="Cao W."/>
        </authorList>
    </citation>
    <scope>NUCLEOTIDE SEQUENCE</scope>
    <source>
        <strain evidence="1">Rmic-2018</strain>
        <tissue evidence="1">Larvae</tissue>
    </source>
</reference>
<organism evidence="1 2">
    <name type="scientific">Rhipicephalus microplus</name>
    <name type="common">Cattle tick</name>
    <name type="synonym">Boophilus microplus</name>
    <dbReference type="NCBI Taxonomy" id="6941"/>
    <lineage>
        <taxon>Eukaryota</taxon>
        <taxon>Metazoa</taxon>
        <taxon>Ecdysozoa</taxon>
        <taxon>Arthropoda</taxon>
        <taxon>Chelicerata</taxon>
        <taxon>Arachnida</taxon>
        <taxon>Acari</taxon>
        <taxon>Parasitiformes</taxon>
        <taxon>Ixodida</taxon>
        <taxon>Ixodoidea</taxon>
        <taxon>Ixodidae</taxon>
        <taxon>Rhipicephalinae</taxon>
        <taxon>Rhipicephalus</taxon>
        <taxon>Boophilus</taxon>
    </lineage>
</organism>
<evidence type="ECO:0000313" key="2">
    <source>
        <dbReference type="Proteomes" id="UP000821866"/>
    </source>
</evidence>
<name>A0A9J6DK75_RHIMP</name>
<dbReference type="Proteomes" id="UP000821866">
    <property type="component" value="Chromosome 7"/>
</dbReference>
<accession>A0A9J6DK75</accession>
<protein>
    <submittedName>
        <fullName evidence="1">Uncharacterized protein</fullName>
    </submittedName>
</protein>
<evidence type="ECO:0000313" key="1">
    <source>
        <dbReference type="EMBL" id="KAH8022326.1"/>
    </source>
</evidence>
<gene>
    <name evidence="1" type="ORF">HPB51_023379</name>
</gene>
<proteinExistence type="predicted"/>
<dbReference type="AlphaFoldDB" id="A0A9J6DK75"/>
<keyword evidence="2" id="KW-1185">Reference proteome</keyword>
<dbReference type="VEuPathDB" id="VectorBase:LOC119168697"/>